<dbReference type="Pfam" id="PF08284">
    <property type="entry name" value="RVP_2"/>
    <property type="match status" value="1"/>
</dbReference>
<evidence type="ECO:0000313" key="1">
    <source>
        <dbReference type="Proteomes" id="UP000818029"/>
    </source>
</evidence>
<reference evidence="2" key="2">
    <citation type="submission" date="2025-08" db="UniProtKB">
        <authorList>
            <consortium name="RefSeq"/>
        </authorList>
    </citation>
    <scope>IDENTIFICATION</scope>
</reference>
<name>A0A1U8KMK3_GOSHI</name>
<organism evidence="1 2">
    <name type="scientific">Gossypium hirsutum</name>
    <name type="common">Upland cotton</name>
    <name type="synonym">Gossypium mexicanum</name>
    <dbReference type="NCBI Taxonomy" id="3635"/>
    <lineage>
        <taxon>Eukaryota</taxon>
        <taxon>Viridiplantae</taxon>
        <taxon>Streptophyta</taxon>
        <taxon>Embryophyta</taxon>
        <taxon>Tracheophyta</taxon>
        <taxon>Spermatophyta</taxon>
        <taxon>Magnoliopsida</taxon>
        <taxon>eudicotyledons</taxon>
        <taxon>Gunneridae</taxon>
        <taxon>Pentapetalae</taxon>
        <taxon>rosids</taxon>
        <taxon>malvids</taxon>
        <taxon>Malvales</taxon>
        <taxon>Malvaceae</taxon>
        <taxon>Malvoideae</taxon>
        <taxon>Gossypium</taxon>
    </lineage>
</organism>
<dbReference type="CDD" id="cd00303">
    <property type="entry name" value="retropepsin_like"/>
    <property type="match status" value="1"/>
</dbReference>
<evidence type="ECO:0000313" key="2">
    <source>
        <dbReference type="RefSeq" id="XP_016702233.1"/>
    </source>
</evidence>
<evidence type="ECO:0008006" key="3">
    <source>
        <dbReference type="Google" id="ProtNLM"/>
    </source>
</evidence>
<dbReference type="InterPro" id="IPR043502">
    <property type="entry name" value="DNA/RNA_pol_sf"/>
</dbReference>
<dbReference type="RefSeq" id="XP_016702233.1">
    <property type="nucleotide sequence ID" value="XM_016846744.1"/>
</dbReference>
<sequence length="282" mass="31789">MGRRHRALGRGASQTEVRQPALLYVARHQEDRVSPDIITSAFLIFDVPYLALIDIGSTHSYIASNASENLGILVESTISEDIILSLLGQFVQVRKLYRDVPLVVQGTIFLVDLMELLFGEFDIVLVMGWLVKHRVSLDCATKRAVLRTEEDEEVILIRERWDYLSNVISVLVVEKLVRKGCEVYLAYVSVSGSGDSFVGDIRTVRDFSDVFPEELPRLPPSREVKFGIELLPGTTPMSITLYRMTPKELAKLKAQLQELLDRGFICPSVSTGEHRLNLERSL</sequence>
<reference evidence="1" key="1">
    <citation type="journal article" date="2020" name="Nat. Genet.">
        <title>Genomic diversifications of five Gossypium allopolyploid species and their impact on cotton improvement.</title>
        <authorList>
            <person name="Chen Z.J."/>
            <person name="Sreedasyam A."/>
            <person name="Ando A."/>
            <person name="Song Q."/>
            <person name="De Santiago L.M."/>
            <person name="Hulse-Kemp A.M."/>
            <person name="Ding M."/>
            <person name="Ye W."/>
            <person name="Kirkbride R.C."/>
            <person name="Jenkins J."/>
            <person name="Plott C."/>
            <person name="Lovell J."/>
            <person name="Lin Y.M."/>
            <person name="Vaughn R."/>
            <person name="Liu B."/>
            <person name="Simpson S."/>
            <person name="Scheffler B.E."/>
            <person name="Wen L."/>
            <person name="Saski C.A."/>
            <person name="Grover C.E."/>
            <person name="Hu G."/>
            <person name="Conover J.L."/>
            <person name="Carlson J.W."/>
            <person name="Shu S."/>
            <person name="Boston L.B."/>
            <person name="Williams M."/>
            <person name="Peterson D.G."/>
            <person name="McGee K."/>
            <person name="Jones D.C."/>
            <person name="Wendel J.F."/>
            <person name="Stelly D.M."/>
            <person name="Grimwood J."/>
            <person name="Schmutz J."/>
        </authorList>
    </citation>
    <scope>NUCLEOTIDE SEQUENCE [LARGE SCALE GENOMIC DNA]</scope>
    <source>
        <strain evidence="1">cv. TM-1</strain>
    </source>
</reference>
<dbReference type="AlphaFoldDB" id="A0A1U8KMK3"/>
<dbReference type="InterPro" id="IPR021109">
    <property type="entry name" value="Peptidase_aspartic_dom_sf"/>
</dbReference>
<gene>
    <name evidence="2" type="primary">LOC107917387</name>
</gene>
<dbReference type="STRING" id="3635.A0A1U8KMK3"/>
<dbReference type="InterPro" id="IPR032567">
    <property type="entry name" value="RTL1-rel"/>
</dbReference>
<dbReference type="KEGG" id="ghi:107917387"/>
<keyword evidence="1" id="KW-1185">Reference proteome</keyword>
<dbReference type="SUPFAM" id="SSF56672">
    <property type="entry name" value="DNA/RNA polymerases"/>
    <property type="match status" value="1"/>
</dbReference>
<dbReference type="PaxDb" id="3635-A0A1U8KMK3"/>
<dbReference type="OrthoDB" id="849129at2759"/>
<dbReference type="GeneID" id="107917387"/>
<proteinExistence type="predicted"/>
<accession>A0A1U8KMK3</accession>
<dbReference type="Gene3D" id="2.40.70.10">
    <property type="entry name" value="Acid Proteases"/>
    <property type="match status" value="1"/>
</dbReference>
<dbReference type="Gene3D" id="3.10.10.10">
    <property type="entry name" value="HIV Type 1 Reverse Transcriptase, subunit A, domain 1"/>
    <property type="match status" value="1"/>
</dbReference>
<protein>
    <recommendedName>
        <fullName evidence="3">DNA/RNA polymerases superfamily protein</fullName>
    </recommendedName>
</protein>
<dbReference type="PANTHER" id="PTHR15503">
    <property type="entry name" value="LDOC1 RELATED"/>
    <property type="match status" value="1"/>
</dbReference>
<dbReference type="PANTHER" id="PTHR15503:SF45">
    <property type="entry name" value="RNA-DIRECTED DNA POLYMERASE HOMOLOG"/>
    <property type="match status" value="1"/>
</dbReference>
<dbReference type="Proteomes" id="UP000818029">
    <property type="component" value="Chromosome A01"/>
</dbReference>